<dbReference type="Pfam" id="PF00289">
    <property type="entry name" value="Biotin_carb_N"/>
    <property type="match status" value="1"/>
</dbReference>
<dbReference type="PANTHER" id="PTHR48095">
    <property type="entry name" value="PYRUVATE CARBOXYLASE SUBUNIT A"/>
    <property type="match status" value="1"/>
</dbReference>
<dbReference type="EMBL" id="CAFBPU010000067">
    <property type="protein sequence ID" value="CAB5039574.1"/>
    <property type="molecule type" value="Genomic_DNA"/>
</dbReference>
<dbReference type="GO" id="GO:0005524">
    <property type="term" value="F:ATP binding"/>
    <property type="evidence" value="ECO:0007669"/>
    <property type="project" value="UniProtKB-KW"/>
</dbReference>
<name>A0A6J7IY76_9ZZZZ</name>
<dbReference type="InterPro" id="IPR005481">
    <property type="entry name" value="BC-like_N"/>
</dbReference>
<proteinExistence type="predicted"/>
<feature type="domain" description="Biotin carboxylation" evidence="5">
    <location>
        <begin position="1"/>
        <end position="446"/>
    </location>
</feature>
<dbReference type="SUPFAM" id="SSF52440">
    <property type="entry name" value="PreATP-grasp domain"/>
    <property type="match status" value="1"/>
</dbReference>
<evidence type="ECO:0000313" key="6">
    <source>
        <dbReference type="EMBL" id="CAB4935865.1"/>
    </source>
</evidence>
<dbReference type="SUPFAM" id="SSF51246">
    <property type="entry name" value="Rudiment single hybrid motif"/>
    <property type="match status" value="1"/>
</dbReference>
<sequence length="452" mass="48625">MRKVLVANRGEIAVRVIRACFDEGLESVLAVSVADKESLGARMADEVVVIGPSIARESYLSVERIVTAALTTGCDAIHPGYGFLSERPELAAACEENGITFVGPPAAVMRRSGDKLRSREVAHSLGIPTGGGTPALGSLAEAIEAATALDAFPLILKASAGGGGRGMTIIRGVADLERSFETSRHEAEVAFGDGTVYLERYVENARHVEVQILADMHGNVVHLGDRDCSAQRRHQKLIEEAPAIGLPEALSEGVRAAAVALTTELEYVGAGTVEFLVDVVRGDFLFLELNARVQVEHPVTEMVTGIDIVRTQLRIAQGEPLPFTQADVVLTGHSIECRINAEDPRAGFLPNPGRIEEWVVPQGAGIRVDTYVQPGTVIPPFYDSMVAKIIVHGPDRRSALELMGRALAKLRVGGITTTTPLHQAIVTNPEFVDEPITTRWLEERFLPGWETT</sequence>
<dbReference type="InterPro" id="IPR016185">
    <property type="entry name" value="PreATP-grasp_dom_sf"/>
</dbReference>
<keyword evidence="3" id="KW-0067">ATP-binding</keyword>
<dbReference type="Pfam" id="PF02786">
    <property type="entry name" value="CPSase_L_D2"/>
    <property type="match status" value="1"/>
</dbReference>
<dbReference type="PROSITE" id="PS50979">
    <property type="entry name" value="BC"/>
    <property type="match status" value="1"/>
</dbReference>
<dbReference type="GO" id="GO:0046872">
    <property type="term" value="F:metal ion binding"/>
    <property type="evidence" value="ECO:0007669"/>
    <property type="project" value="InterPro"/>
</dbReference>
<dbReference type="Gene3D" id="3.30.470.20">
    <property type="entry name" value="ATP-grasp fold, B domain"/>
    <property type="match status" value="1"/>
</dbReference>
<organism evidence="6">
    <name type="scientific">freshwater metagenome</name>
    <dbReference type="NCBI Taxonomy" id="449393"/>
    <lineage>
        <taxon>unclassified sequences</taxon>
        <taxon>metagenomes</taxon>
        <taxon>ecological metagenomes</taxon>
    </lineage>
</organism>
<dbReference type="GO" id="GO:0016874">
    <property type="term" value="F:ligase activity"/>
    <property type="evidence" value="ECO:0007669"/>
    <property type="project" value="UniProtKB-KW"/>
</dbReference>
<keyword evidence="2" id="KW-0547">Nucleotide-binding</keyword>
<reference evidence="6" key="1">
    <citation type="submission" date="2020-05" db="EMBL/GenBank/DDBJ databases">
        <authorList>
            <person name="Chiriac C."/>
            <person name="Salcher M."/>
            <person name="Ghai R."/>
            <person name="Kavagutti S V."/>
        </authorList>
    </citation>
    <scope>NUCLEOTIDE SEQUENCE</scope>
</reference>
<dbReference type="InterPro" id="IPR011764">
    <property type="entry name" value="Biotin_carboxylation_dom"/>
</dbReference>
<dbReference type="InterPro" id="IPR005482">
    <property type="entry name" value="Biotin_COase_C"/>
</dbReference>
<keyword evidence="1" id="KW-0436">Ligase</keyword>
<evidence type="ECO:0000313" key="7">
    <source>
        <dbReference type="EMBL" id="CAB5039574.1"/>
    </source>
</evidence>
<dbReference type="InterPro" id="IPR011054">
    <property type="entry name" value="Rudment_hybrid_motif"/>
</dbReference>
<dbReference type="InterPro" id="IPR051602">
    <property type="entry name" value="ACC_Biotin_Carboxylase"/>
</dbReference>
<dbReference type="PROSITE" id="PS00866">
    <property type="entry name" value="CPSASE_1"/>
    <property type="match status" value="1"/>
</dbReference>
<protein>
    <submittedName>
        <fullName evidence="6">Unannotated protein</fullName>
    </submittedName>
</protein>
<dbReference type="SUPFAM" id="SSF56059">
    <property type="entry name" value="Glutathione synthetase ATP-binding domain-like"/>
    <property type="match status" value="1"/>
</dbReference>
<dbReference type="AlphaFoldDB" id="A0A6J7IY76"/>
<dbReference type="PROSITE" id="PS50975">
    <property type="entry name" value="ATP_GRASP"/>
    <property type="match status" value="1"/>
</dbReference>
<dbReference type="InterPro" id="IPR005479">
    <property type="entry name" value="CPAse_ATP-bd"/>
</dbReference>
<dbReference type="Pfam" id="PF02785">
    <property type="entry name" value="Biotin_carb_C"/>
    <property type="match status" value="1"/>
</dbReference>
<evidence type="ECO:0000256" key="2">
    <source>
        <dbReference type="ARBA" id="ARBA00022741"/>
    </source>
</evidence>
<dbReference type="SMART" id="SM00878">
    <property type="entry name" value="Biotin_carb_C"/>
    <property type="match status" value="1"/>
</dbReference>
<gene>
    <name evidence="6" type="ORF">UFOPK3752_00728</name>
    <name evidence="7" type="ORF">UFOPK4150_02198</name>
</gene>
<evidence type="ECO:0000256" key="3">
    <source>
        <dbReference type="ARBA" id="ARBA00022840"/>
    </source>
</evidence>
<dbReference type="InterPro" id="IPR011761">
    <property type="entry name" value="ATP-grasp"/>
</dbReference>
<dbReference type="EMBL" id="CAFBND010000021">
    <property type="protein sequence ID" value="CAB4935865.1"/>
    <property type="molecule type" value="Genomic_DNA"/>
</dbReference>
<evidence type="ECO:0000259" key="5">
    <source>
        <dbReference type="PROSITE" id="PS50979"/>
    </source>
</evidence>
<evidence type="ECO:0000259" key="4">
    <source>
        <dbReference type="PROSITE" id="PS50975"/>
    </source>
</evidence>
<evidence type="ECO:0000256" key="1">
    <source>
        <dbReference type="ARBA" id="ARBA00022598"/>
    </source>
</evidence>
<feature type="domain" description="ATP-grasp" evidence="4">
    <location>
        <begin position="119"/>
        <end position="317"/>
    </location>
</feature>
<dbReference type="PANTHER" id="PTHR48095:SF2">
    <property type="entry name" value="BIOTIN CARBOXYLASE, CHLOROPLASTIC"/>
    <property type="match status" value="1"/>
</dbReference>
<dbReference type="PROSITE" id="PS00867">
    <property type="entry name" value="CPSASE_2"/>
    <property type="match status" value="1"/>
</dbReference>
<accession>A0A6J7IY76</accession>